<sequence length="330" mass="36079">MFERLPVTIARNWFDPIGGKNGHPYVFEFTNTDAASVNPAMLQLRPDTGILRDIYGNNAEEDDSGWDTEDAWSLYDSEEDDPDHTLNDSSDSDSDYEFDNDELHDDIEEIRACHKADVQQQQLIPVIHGRARLERHYGIGQVLGLAGTFDEGRSASPHLQGQDQDDEEALPAKLESADAAASGSPGLDRMAAAPTVIAGNAEVVSKLPQSQSTEAGALNAASATAQPSPTVAVAPMKSDLAEVRKSTPRPMARAPSPIDLTMDDDDLAIPIKRKPSAQDSSIATAGRHESVMHLDEEDLEDLEDELKEIQARRRLRAARKRKLAEMKSES</sequence>
<name>A0AAN7W8J3_9PEZI</name>
<gene>
    <name evidence="3" type="ORF">LTR97_004071</name>
</gene>
<feature type="region of interest" description="Disordered" evidence="2">
    <location>
        <begin position="243"/>
        <end position="263"/>
    </location>
</feature>
<feature type="coiled-coil region" evidence="1">
    <location>
        <begin position="292"/>
        <end position="319"/>
    </location>
</feature>
<organism evidence="3 4">
    <name type="scientific">Elasticomyces elasticus</name>
    <dbReference type="NCBI Taxonomy" id="574655"/>
    <lineage>
        <taxon>Eukaryota</taxon>
        <taxon>Fungi</taxon>
        <taxon>Dikarya</taxon>
        <taxon>Ascomycota</taxon>
        <taxon>Pezizomycotina</taxon>
        <taxon>Dothideomycetes</taxon>
        <taxon>Dothideomycetidae</taxon>
        <taxon>Mycosphaerellales</taxon>
        <taxon>Teratosphaeriaceae</taxon>
        <taxon>Elasticomyces</taxon>
    </lineage>
</organism>
<dbReference type="AlphaFoldDB" id="A0AAN7W8J3"/>
<feature type="compositionally biased region" description="Acidic residues" evidence="2">
    <location>
        <begin position="90"/>
        <end position="99"/>
    </location>
</feature>
<evidence type="ECO:0000256" key="2">
    <source>
        <dbReference type="SAM" id="MobiDB-lite"/>
    </source>
</evidence>
<reference evidence="3" key="1">
    <citation type="submission" date="2023-08" db="EMBL/GenBank/DDBJ databases">
        <title>Black Yeasts Isolated from many extreme environments.</title>
        <authorList>
            <person name="Coleine C."/>
            <person name="Stajich J.E."/>
            <person name="Selbmann L."/>
        </authorList>
    </citation>
    <scope>NUCLEOTIDE SEQUENCE</scope>
    <source>
        <strain evidence="3">CCFEE 5810</strain>
    </source>
</reference>
<dbReference type="EMBL" id="JAVRQU010000005">
    <property type="protein sequence ID" value="KAK5703122.1"/>
    <property type="molecule type" value="Genomic_DNA"/>
</dbReference>
<evidence type="ECO:0000313" key="4">
    <source>
        <dbReference type="Proteomes" id="UP001310594"/>
    </source>
</evidence>
<keyword evidence="1" id="KW-0175">Coiled coil</keyword>
<comment type="caution">
    <text evidence="3">The sequence shown here is derived from an EMBL/GenBank/DDBJ whole genome shotgun (WGS) entry which is preliminary data.</text>
</comment>
<feature type="region of interest" description="Disordered" evidence="2">
    <location>
        <begin position="76"/>
        <end position="99"/>
    </location>
</feature>
<evidence type="ECO:0000313" key="3">
    <source>
        <dbReference type="EMBL" id="KAK5703122.1"/>
    </source>
</evidence>
<dbReference type="Proteomes" id="UP001310594">
    <property type="component" value="Unassembled WGS sequence"/>
</dbReference>
<evidence type="ECO:0000256" key="1">
    <source>
        <dbReference type="SAM" id="Coils"/>
    </source>
</evidence>
<proteinExistence type="predicted"/>
<accession>A0AAN7W8J3</accession>
<feature type="region of interest" description="Disordered" evidence="2">
    <location>
        <begin position="153"/>
        <end position="187"/>
    </location>
</feature>
<protein>
    <submittedName>
        <fullName evidence="3">Uncharacterized protein</fullName>
    </submittedName>
</protein>